<dbReference type="Gene3D" id="3.40.50.720">
    <property type="entry name" value="NAD(P)-binding Rossmann-like Domain"/>
    <property type="match status" value="1"/>
</dbReference>
<reference evidence="2 3" key="1">
    <citation type="submission" date="2019-09" db="EMBL/GenBank/DDBJ databases">
        <title>Taxonomy of Antarctic Massilia spp.: description of Massilia rubra sp. nov., Massilia aquatica sp. nov., Massilia mucilaginosa sp. nov., Massilia frigida sp. nov. isolated from streams, lakes and regoliths.</title>
        <authorList>
            <person name="Holochova P."/>
            <person name="Sedlacek I."/>
            <person name="Kralova S."/>
            <person name="Maslanova I."/>
            <person name="Busse H.-J."/>
            <person name="Stankova E."/>
            <person name="Vrbovska V."/>
            <person name="Kovarovic V."/>
            <person name="Bartak M."/>
            <person name="Svec P."/>
            <person name="Pantucek R."/>
        </authorList>
    </citation>
    <scope>NUCLEOTIDE SEQUENCE [LARGE SCALE GENOMIC DNA]</scope>
    <source>
        <strain evidence="2 3">CCM 8692</strain>
    </source>
</reference>
<dbReference type="RefSeq" id="WP_167225330.1">
    <property type="nucleotide sequence ID" value="NZ_VUYU01000008.1"/>
</dbReference>
<dbReference type="PANTHER" id="PTHR33303:SF2">
    <property type="entry name" value="COA-BINDING DOMAIN-CONTAINING PROTEIN"/>
    <property type="match status" value="1"/>
</dbReference>
<feature type="domain" description="CoA-binding" evidence="1">
    <location>
        <begin position="8"/>
        <end position="108"/>
    </location>
</feature>
<dbReference type="SUPFAM" id="SSF51735">
    <property type="entry name" value="NAD(P)-binding Rossmann-fold domains"/>
    <property type="match status" value="1"/>
</dbReference>
<name>A0ABX0LKT6_9BURK</name>
<dbReference type="PANTHER" id="PTHR33303">
    <property type="entry name" value="CYTOPLASMIC PROTEIN-RELATED"/>
    <property type="match status" value="1"/>
</dbReference>
<keyword evidence="3" id="KW-1185">Reference proteome</keyword>
<proteinExistence type="predicted"/>
<dbReference type="Proteomes" id="UP000785613">
    <property type="component" value="Unassembled WGS sequence"/>
</dbReference>
<dbReference type="InterPro" id="IPR003781">
    <property type="entry name" value="CoA-bd"/>
</dbReference>
<organism evidence="2 3">
    <name type="scientific">Massilia rubra</name>
    <dbReference type="NCBI Taxonomy" id="2607910"/>
    <lineage>
        <taxon>Bacteria</taxon>
        <taxon>Pseudomonadati</taxon>
        <taxon>Pseudomonadota</taxon>
        <taxon>Betaproteobacteria</taxon>
        <taxon>Burkholderiales</taxon>
        <taxon>Oxalobacteraceae</taxon>
        <taxon>Telluria group</taxon>
        <taxon>Massilia</taxon>
    </lineage>
</organism>
<dbReference type="InterPro" id="IPR036291">
    <property type="entry name" value="NAD(P)-bd_dom_sf"/>
</dbReference>
<dbReference type="Pfam" id="PF13380">
    <property type="entry name" value="CoA_binding_2"/>
    <property type="match status" value="1"/>
</dbReference>
<accession>A0ABX0LKT6</accession>
<evidence type="ECO:0000259" key="1">
    <source>
        <dbReference type="SMART" id="SM00881"/>
    </source>
</evidence>
<dbReference type="EMBL" id="VUYU01000008">
    <property type="protein sequence ID" value="NHZ34644.1"/>
    <property type="molecule type" value="Genomic_DNA"/>
</dbReference>
<gene>
    <name evidence="2" type="ORF">F0185_13730</name>
</gene>
<dbReference type="SMART" id="SM00881">
    <property type="entry name" value="CoA_binding"/>
    <property type="match status" value="1"/>
</dbReference>
<evidence type="ECO:0000313" key="3">
    <source>
        <dbReference type="Proteomes" id="UP000785613"/>
    </source>
</evidence>
<comment type="caution">
    <text evidence="2">The sequence shown here is derived from an EMBL/GenBank/DDBJ whole genome shotgun (WGS) entry which is preliminary data.</text>
</comment>
<sequence>MRSIPTILKDSKTIAVVGLSNRPERASHAVAAYLQQHGYRILGVNPAYAGQEILGVPVYASLAQAAAALEDGARIDVVDCFRTPDAMLALAREAIDIGARCLWMQLGVVNQEAADLAVAAGLDVVMDRCMKIEHAHRGGAA</sequence>
<protein>
    <submittedName>
        <fullName evidence="2">CoA-binding protein</fullName>
    </submittedName>
</protein>
<evidence type="ECO:0000313" key="2">
    <source>
        <dbReference type="EMBL" id="NHZ34644.1"/>
    </source>
</evidence>